<dbReference type="AlphaFoldDB" id="A0A6J6EAA5"/>
<proteinExistence type="predicted"/>
<sequence>MGEKSKGQVNKKKPAAKSLKEKRAAKQEKKAAKSNQG</sequence>
<dbReference type="EMBL" id="CAEZTU010000004">
    <property type="protein sequence ID" value="CAB4570298.1"/>
    <property type="molecule type" value="Genomic_DNA"/>
</dbReference>
<evidence type="ECO:0000313" key="2">
    <source>
        <dbReference type="EMBL" id="CAB4570298.1"/>
    </source>
</evidence>
<name>A0A6J6EAA5_9ZZZZ</name>
<feature type="region of interest" description="Disordered" evidence="1">
    <location>
        <begin position="1"/>
        <end position="37"/>
    </location>
</feature>
<gene>
    <name evidence="2" type="ORF">UFOPK1740_00175</name>
</gene>
<reference evidence="2" key="1">
    <citation type="submission" date="2020-05" db="EMBL/GenBank/DDBJ databases">
        <authorList>
            <person name="Chiriac C."/>
            <person name="Salcher M."/>
            <person name="Ghai R."/>
            <person name="Kavagutti S V."/>
        </authorList>
    </citation>
    <scope>NUCLEOTIDE SEQUENCE</scope>
</reference>
<evidence type="ECO:0000256" key="1">
    <source>
        <dbReference type="SAM" id="MobiDB-lite"/>
    </source>
</evidence>
<feature type="compositionally biased region" description="Basic and acidic residues" evidence="1">
    <location>
        <begin position="18"/>
        <end position="31"/>
    </location>
</feature>
<accession>A0A6J6EAA5</accession>
<protein>
    <submittedName>
        <fullName evidence="2">Unannotated protein</fullName>
    </submittedName>
</protein>
<organism evidence="2">
    <name type="scientific">freshwater metagenome</name>
    <dbReference type="NCBI Taxonomy" id="449393"/>
    <lineage>
        <taxon>unclassified sequences</taxon>
        <taxon>metagenomes</taxon>
        <taxon>ecological metagenomes</taxon>
    </lineage>
</organism>